<evidence type="ECO:0000313" key="2">
    <source>
        <dbReference type="EMBL" id="KAK3854675.1"/>
    </source>
</evidence>
<dbReference type="Proteomes" id="UP001286313">
    <property type="component" value="Unassembled WGS sequence"/>
</dbReference>
<name>A0AAE1BQ40_PETCI</name>
<sequence length="127" mass="13944">MMTSNVCPTLPSRSGGCEGCRWKEEKTRLLLNTLHASVHRPPDLPSPPPKFLPISSCSLRNPLTATSPHNNLGHNLSSKSARRGRSSTKQDGSFTVQEGIMPEKEASTTTDRRPRASRRAEPSPEQL</sequence>
<comment type="caution">
    <text evidence="2">The sequence shown here is derived from an EMBL/GenBank/DDBJ whole genome shotgun (WGS) entry which is preliminary data.</text>
</comment>
<protein>
    <submittedName>
        <fullName evidence="2">Uncharacterized protein</fullName>
    </submittedName>
</protein>
<proteinExistence type="predicted"/>
<organism evidence="2 3">
    <name type="scientific">Petrolisthes cinctipes</name>
    <name type="common">Flat porcelain crab</name>
    <dbReference type="NCBI Taxonomy" id="88211"/>
    <lineage>
        <taxon>Eukaryota</taxon>
        <taxon>Metazoa</taxon>
        <taxon>Ecdysozoa</taxon>
        <taxon>Arthropoda</taxon>
        <taxon>Crustacea</taxon>
        <taxon>Multicrustacea</taxon>
        <taxon>Malacostraca</taxon>
        <taxon>Eumalacostraca</taxon>
        <taxon>Eucarida</taxon>
        <taxon>Decapoda</taxon>
        <taxon>Pleocyemata</taxon>
        <taxon>Anomura</taxon>
        <taxon>Galatheoidea</taxon>
        <taxon>Porcellanidae</taxon>
        <taxon>Petrolisthes</taxon>
    </lineage>
</organism>
<evidence type="ECO:0000256" key="1">
    <source>
        <dbReference type="SAM" id="MobiDB-lite"/>
    </source>
</evidence>
<reference evidence="2" key="1">
    <citation type="submission" date="2023-10" db="EMBL/GenBank/DDBJ databases">
        <title>Genome assemblies of two species of porcelain crab, Petrolisthes cinctipes and Petrolisthes manimaculis (Anomura: Porcellanidae).</title>
        <authorList>
            <person name="Angst P."/>
        </authorList>
    </citation>
    <scope>NUCLEOTIDE SEQUENCE</scope>
    <source>
        <strain evidence="2">PB745_01</strain>
        <tissue evidence="2">Gill</tissue>
    </source>
</reference>
<gene>
    <name evidence="2" type="ORF">Pcinc_038864</name>
</gene>
<evidence type="ECO:0000313" key="3">
    <source>
        <dbReference type="Proteomes" id="UP001286313"/>
    </source>
</evidence>
<dbReference type="AlphaFoldDB" id="A0AAE1BQ40"/>
<feature type="region of interest" description="Disordered" evidence="1">
    <location>
        <begin position="37"/>
        <end position="127"/>
    </location>
</feature>
<feature type="compositionally biased region" description="Polar residues" evidence="1">
    <location>
        <begin position="57"/>
        <end position="79"/>
    </location>
</feature>
<feature type="compositionally biased region" description="Basic and acidic residues" evidence="1">
    <location>
        <begin position="101"/>
        <end position="127"/>
    </location>
</feature>
<keyword evidence="3" id="KW-1185">Reference proteome</keyword>
<accession>A0AAE1BQ40</accession>
<feature type="compositionally biased region" description="Polar residues" evidence="1">
    <location>
        <begin position="87"/>
        <end position="96"/>
    </location>
</feature>
<dbReference type="EMBL" id="JAWQEG010006493">
    <property type="protein sequence ID" value="KAK3854675.1"/>
    <property type="molecule type" value="Genomic_DNA"/>
</dbReference>